<dbReference type="PANTHER" id="PTHR30026">
    <property type="entry name" value="OUTER MEMBRANE PROTEIN TOLC"/>
    <property type="match status" value="1"/>
</dbReference>
<evidence type="ECO:0000256" key="3">
    <source>
        <dbReference type="ARBA" id="ARBA00022448"/>
    </source>
</evidence>
<keyword evidence="6" id="KW-0472">Membrane</keyword>
<name>A0A5B8XTX2_9DELT</name>
<accession>A0A5B8XTX2</accession>
<dbReference type="Gene3D" id="1.20.1600.10">
    <property type="entry name" value="Outer membrane efflux proteins (OEP)"/>
    <property type="match status" value="1"/>
</dbReference>
<dbReference type="InterPro" id="IPR051906">
    <property type="entry name" value="TolC-like"/>
</dbReference>
<dbReference type="GO" id="GO:0015562">
    <property type="term" value="F:efflux transmembrane transporter activity"/>
    <property type="evidence" value="ECO:0007669"/>
    <property type="project" value="InterPro"/>
</dbReference>
<keyword evidence="7" id="KW-0998">Cell outer membrane</keyword>
<dbReference type="Proteomes" id="UP000321595">
    <property type="component" value="Chromosome"/>
</dbReference>
<dbReference type="SUPFAM" id="SSF56954">
    <property type="entry name" value="Outer membrane efflux proteins (OEP)"/>
    <property type="match status" value="1"/>
</dbReference>
<dbReference type="EMBL" id="CP042467">
    <property type="protein sequence ID" value="QED28577.1"/>
    <property type="molecule type" value="Genomic_DNA"/>
</dbReference>
<dbReference type="Pfam" id="PF02321">
    <property type="entry name" value="OEP"/>
    <property type="match status" value="2"/>
</dbReference>
<organism evidence="8 9">
    <name type="scientific">Microvenator marinus</name>
    <dbReference type="NCBI Taxonomy" id="2600177"/>
    <lineage>
        <taxon>Bacteria</taxon>
        <taxon>Deltaproteobacteria</taxon>
        <taxon>Bradymonadales</taxon>
        <taxon>Microvenatoraceae</taxon>
        <taxon>Microvenator</taxon>
    </lineage>
</organism>
<evidence type="ECO:0000313" key="9">
    <source>
        <dbReference type="Proteomes" id="UP000321595"/>
    </source>
</evidence>
<dbReference type="GO" id="GO:1990281">
    <property type="term" value="C:efflux pump complex"/>
    <property type="evidence" value="ECO:0007669"/>
    <property type="project" value="TreeGrafter"/>
</dbReference>
<reference evidence="8 9" key="1">
    <citation type="submission" date="2019-08" db="EMBL/GenBank/DDBJ databases">
        <authorList>
            <person name="Liang Q."/>
        </authorList>
    </citation>
    <scope>NUCLEOTIDE SEQUENCE [LARGE SCALE GENOMIC DNA]</scope>
    <source>
        <strain evidence="8 9">V1718</strain>
    </source>
</reference>
<keyword evidence="3" id="KW-0813">Transport</keyword>
<dbReference type="PANTHER" id="PTHR30026:SF20">
    <property type="entry name" value="OUTER MEMBRANE PROTEIN TOLC"/>
    <property type="match status" value="1"/>
</dbReference>
<evidence type="ECO:0000256" key="4">
    <source>
        <dbReference type="ARBA" id="ARBA00022452"/>
    </source>
</evidence>
<evidence type="ECO:0000256" key="6">
    <source>
        <dbReference type="ARBA" id="ARBA00023136"/>
    </source>
</evidence>
<gene>
    <name evidence="8" type="ORF">FRD01_15315</name>
</gene>
<evidence type="ECO:0000256" key="5">
    <source>
        <dbReference type="ARBA" id="ARBA00022692"/>
    </source>
</evidence>
<evidence type="ECO:0000313" key="8">
    <source>
        <dbReference type="EMBL" id="QED28577.1"/>
    </source>
</evidence>
<sequence>MSKRSLVRSGLISLVVAISVTLPLSLGAQQRLSIEEARAEAVKANEQFQILEKRIERSQTIRRQALAGLLPEVGLGLSGTLNANEVELQGRVITPRFDWGGNAYASIMLFDGRQYPLYSEAGLQEEATRKLSEWGRHVLGFEVEQAFYELAAAERELEIAEATVKLRQAYADRAKALAEQGIAIPLDAARAESQVLVAEQTLVNAKARLGNASDALAVLMGKELNGEFRANVSEAERLALPDGGVNLEARRDLEAEEIFIQTIEKQESSVWWSLFPTLELRGTGRVGPESLSNPDTFLWAVSLNLNWILYDGGARWARAEQLSIETEIARLELSNLERNVSADQVRAMRDWRAANEAIEVAKKNVEVSQNAYDMANARFDAGLATSIEVTEASDELFRAQLSLVQSELEADLAASRYRFTQGINK</sequence>
<keyword evidence="5" id="KW-0812">Transmembrane</keyword>
<dbReference type="InterPro" id="IPR003423">
    <property type="entry name" value="OMP_efflux"/>
</dbReference>
<proteinExistence type="inferred from homology"/>
<dbReference type="OrthoDB" id="13803at2"/>
<keyword evidence="9" id="KW-1185">Reference proteome</keyword>
<evidence type="ECO:0000256" key="1">
    <source>
        <dbReference type="ARBA" id="ARBA00004442"/>
    </source>
</evidence>
<keyword evidence="4" id="KW-1134">Transmembrane beta strand</keyword>
<dbReference type="GO" id="GO:0015288">
    <property type="term" value="F:porin activity"/>
    <property type="evidence" value="ECO:0007669"/>
    <property type="project" value="TreeGrafter"/>
</dbReference>
<protein>
    <submittedName>
        <fullName evidence="8">TolC family protein</fullName>
    </submittedName>
</protein>
<evidence type="ECO:0000256" key="7">
    <source>
        <dbReference type="ARBA" id="ARBA00023237"/>
    </source>
</evidence>
<dbReference type="KEGG" id="bbae:FRD01_15315"/>
<comment type="subcellular location">
    <subcellularLocation>
        <location evidence="1">Cell outer membrane</location>
    </subcellularLocation>
</comment>
<evidence type="ECO:0000256" key="2">
    <source>
        <dbReference type="ARBA" id="ARBA00007613"/>
    </source>
</evidence>
<dbReference type="AlphaFoldDB" id="A0A5B8XTX2"/>
<comment type="similarity">
    <text evidence="2">Belongs to the outer membrane factor (OMF) (TC 1.B.17) family.</text>
</comment>
<dbReference type="GO" id="GO:0009279">
    <property type="term" value="C:cell outer membrane"/>
    <property type="evidence" value="ECO:0007669"/>
    <property type="project" value="UniProtKB-SubCell"/>
</dbReference>